<dbReference type="NCBIfam" id="TIGR01066">
    <property type="entry name" value="rplM_bact"/>
    <property type="match status" value="1"/>
</dbReference>
<dbReference type="SUPFAM" id="SSF52161">
    <property type="entry name" value="Ribosomal protein L13"/>
    <property type="match status" value="1"/>
</dbReference>
<dbReference type="Proteomes" id="UP000178076">
    <property type="component" value="Unassembled WGS sequence"/>
</dbReference>
<accession>A0A1F7I5I8</accession>
<evidence type="ECO:0000256" key="1">
    <source>
        <dbReference type="ARBA" id="ARBA00006227"/>
    </source>
</evidence>
<organism evidence="5 6">
    <name type="scientific">Candidatus Roizmanbacteria bacterium RIFCSPHIGHO2_12_FULL_42_10</name>
    <dbReference type="NCBI Taxonomy" id="1802053"/>
    <lineage>
        <taxon>Bacteria</taxon>
        <taxon>Candidatus Roizmaniibacteriota</taxon>
    </lineage>
</organism>
<gene>
    <name evidence="4" type="primary">rplM</name>
    <name evidence="5" type="ORF">A3F32_03205</name>
</gene>
<dbReference type="Gene3D" id="3.90.1180.10">
    <property type="entry name" value="Ribosomal protein L13"/>
    <property type="match status" value="1"/>
</dbReference>
<protein>
    <recommendedName>
        <fullName evidence="4">Large ribosomal subunit protein uL13</fullName>
    </recommendedName>
</protein>
<dbReference type="EMBL" id="MGAD01000014">
    <property type="protein sequence ID" value="OGK38620.1"/>
    <property type="molecule type" value="Genomic_DNA"/>
</dbReference>
<dbReference type="PANTHER" id="PTHR11545">
    <property type="entry name" value="RIBOSOMAL PROTEIN L13"/>
    <property type="match status" value="1"/>
</dbReference>
<dbReference type="InterPro" id="IPR036899">
    <property type="entry name" value="Ribosomal_uL13_sf"/>
</dbReference>
<comment type="function">
    <text evidence="4">This protein is one of the early assembly proteins of the 50S ribosomal subunit, although it is not seen to bind rRNA by itself. It is important during the early stages of 50S assembly.</text>
</comment>
<dbReference type="HAMAP" id="MF_01366">
    <property type="entry name" value="Ribosomal_uL13"/>
    <property type="match status" value="1"/>
</dbReference>
<dbReference type="InterPro" id="IPR005823">
    <property type="entry name" value="Ribosomal_uL13_bac-type"/>
</dbReference>
<evidence type="ECO:0000313" key="5">
    <source>
        <dbReference type="EMBL" id="OGK38620.1"/>
    </source>
</evidence>
<comment type="similarity">
    <text evidence="1 4">Belongs to the universal ribosomal protein uL13 family.</text>
</comment>
<dbReference type="AlphaFoldDB" id="A0A1F7I5I8"/>
<proteinExistence type="inferred from homology"/>
<dbReference type="CDD" id="cd00392">
    <property type="entry name" value="Ribosomal_L13"/>
    <property type="match status" value="1"/>
</dbReference>
<dbReference type="GO" id="GO:0003729">
    <property type="term" value="F:mRNA binding"/>
    <property type="evidence" value="ECO:0007669"/>
    <property type="project" value="TreeGrafter"/>
</dbReference>
<sequence>MTHLTHTTHATKNEDVVRMWHLIDVKGQVLGRMATDIAGKLMGKGKPSFSSHVDGGDHVIVINAQHIKITGRKEQQKIYTRYSGYPGGLRKQSFALLKSKDVRKIIGNAVSGMLPKNKHRDVRMTRLYIYTGETHPHQNKLAH</sequence>
<evidence type="ECO:0000256" key="4">
    <source>
        <dbReference type="HAMAP-Rule" id="MF_01366"/>
    </source>
</evidence>
<evidence type="ECO:0000313" key="6">
    <source>
        <dbReference type="Proteomes" id="UP000178076"/>
    </source>
</evidence>
<dbReference type="Pfam" id="PF00572">
    <property type="entry name" value="Ribosomal_L13"/>
    <property type="match status" value="1"/>
</dbReference>
<comment type="caution">
    <text evidence="5">The sequence shown here is derived from an EMBL/GenBank/DDBJ whole genome shotgun (WGS) entry which is preliminary data.</text>
</comment>
<dbReference type="InterPro" id="IPR005822">
    <property type="entry name" value="Ribosomal_uL13"/>
</dbReference>
<dbReference type="GO" id="GO:0022625">
    <property type="term" value="C:cytosolic large ribosomal subunit"/>
    <property type="evidence" value="ECO:0007669"/>
    <property type="project" value="TreeGrafter"/>
</dbReference>
<comment type="subunit">
    <text evidence="4">Part of the 50S ribosomal subunit.</text>
</comment>
<evidence type="ECO:0000256" key="3">
    <source>
        <dbReference type="ARBA" id="ARBA00023274"/>
    </source>
</evidence>
<dbReference type="PIRSF" id="PIRSF002181">
    <property type="entry name" value="Ribosomal_L13"/>
    <property type="match status" value="1"/>
</dbReference>
<dbReference type="PANTHER" id="PTHR11545:SF2">
    <property type="entry name" value="LARGE RIBOSOMAL SUBUNIT PROTEIN UL13M"/>
    <property type="match status" value="1"/>
</dbReference>
<evidence type="ECO:0000256" key="2">
    <source>
        <dbReference type="ARBA" id="ARBA00022980"/>
    </source>
</evidence>
<keyword evidence="3 4" id="KW-0687">Ribonucleoprotein</keyword>
<name>A0A1F7I5I8_9BACT</name>
<reference evidence="5 6" key="1">
    <citation type="journal article" date="2016" name="Nat. Commun.">
        <title>Thousands of microbial genomes shed light on interconnected biogeochemical processes in an aquifer system.</title>
        <authorList>
            <person name="Anantharaman K."/>
            <person name="Brown C.T."/>
            <person name="Hug L.A."/>
            <person name="Sharon I."/>
            <person name="Castelle C.J."/>
            <person name="Probst A.J."/>
            <person name="Thomas B.C."/>
            <person name="Singh A."/>
            <person name="Wilkins M.J."/>
            <person name="Karaoz U."/>
            <person name="Brodie E.L."/>
            <person name="Williams K.H."/>
            <person name="Hubbard S.S."/>
            <person name="Banfield J.F."/>
        </authorList>
    </citation>
    <scope>NUCLEOTIDE SEQUENCE [LARGE SCALE GENOMIC DNA]</scope>
</reference>
<keyword evidence="2 4" id="KW-0689">Ribosomal protein</keyword>
<dbReference type="GO" id="GO:0003735">
    <property type="term" value="F:structural constituent of ribosome"/>
    <property type="evidence" value="ECO:0007669"/>
    <property type="project" value="InterPro"/>
</dbReference>
<dbReference type="GO" id="GO:0017148">
    <property type="term" value="P:negative regulation of translation"/>
    <property type="evidence" value="ECO:0007669"/>
    <property type="project" value="TreeGrafter"/>
</dbReference>
<dbReference type="GO" id="GO:0006412">
    <property type="term" value="P:translation"/>
    <property type="evidence" value="ECO:0007669"/>
    <property type="project" value="UniProtKB-UniRule"/>
</dbReference>